<dbReference type="PANTHER" id="PTHR46018">
    <property type="entry name" value="ZINC PHOSPHODIESTERASE ELAC PROTEIN 1"/>
    <property type="match status" value="1"/>
</dbReference>
<evidence type="ECO:0000256" key="3">
    <source>
        <dbReference type="ARBA" id="ARBA00022722"/>
    </source>
</evidence>
<dbReference type="Proteomes" id="UP000640333">
    <property type="component" value="Unassembled WGS sequence"/>
</dbReference>
<gene>
    <name evidence="8 9" type="primary">rnz</name>
    <name evidence="9" type="ORF">IOQ59_15020</name>
</gene>
<evidence type="ECO:0000256" key="2">
    <source>
        <dbReference type="ARBA" id="ARBA00022694"/>
    </source>
</evidence>
<dbReference type="Pfam" id="PF23023">
    <property type="entry name" value="Anti-Pycsar_Apyc1"/>
    <property type="match status" value="1"/>
</dbReference>
<feature type="binding site" evidence="8">
    <location>
        <position position="62"/>
    </location>
    <ligand>
        <name>Zn(2+)</name>
        <dbReference type="ChEBI" id="CHEBI:29105"/>
        <label>1</label>
        <note>catalytic</note>
    </ligand>
</feature>
<feature type="binding site" evidence="8">
    <location>
        <position position="211"/>
    </location>
    <ligand>
        <name>Zn(2+)</name>
        <dbReference type="ChEBI" id="CHEBI:29105"/>
        <label>1</label>
        <note>catalytic</note>
    </ligand>
</feature>
<evidence type="ECO:0000313" key="9">
    <source>
        <dbReference type="EMBL" id="MBE9398567.1"/>
    </source>
</evidence>
<keyword evidence="10" id="KW-1185">Reference proteome</keyword>
<reference evidence="9" key="1">
    <citation type="submission" date="2020-10" db="EMBL/GenBank/DDBJ databases">
        <title>Bacterium isolated from coastal waters sediment.</title>
        <authorList>
            <person name="Chen R.-J."/>
            <person name="Lu D.-C."/>
            <person name="Zhu K.-L."/>
            <person name="Du Z.-J."/>
        </authorList>
    </citation>
    <scope>NUCLEOTIDE SEQUENCE</scope>
    <source>
        <strain evidence="9">N1Y112</strain>
    </source>
</reference>
<dbReference type="EMBL" id="JADEYS010000016">
    <property type="protein sequence ID" value="MBE9398567.1"/>
    <property type="molecule type" value="Genomic_DNA"/>
</dbReference>
<keyword evidence="7 8" id="KW-0862">Zinc</keyword>
<feature type="binding site" evidence="8">
    <location>
        <position position="64"/>
    </location>
    <ligand>
        <name>Zn(2+)</name>
        <dbReference type="ChEBI" id="CHEBI:29105"/>
        <label>1</label>
        <note>catalytic</note>
    </ligand>
</feature>
<dbReference type="SUPFAM" id="SSF56281">
    <property type="entry name" value="Metallo-hydrolase/oxidoreductase"/>
    <property type="match status" value="1"/>
</dbReference>
<dbReference type="NCBIfam" id="TIGR02651">
    <property type="entry name" value="RNase_Z"/>
    <property type="match status" value="1"/>
</dbReference>
<feature type="active site" description="Proton acceptor" evidence="8">
    <location>
        <position position="66"/>
    </location>
</feature>
<dbReference type="CDD" id="cd07717">
    <property type="entry name" value="RNaseZ_ZiPD-like_MBL-fold"/>
    <property type="match status" value="1"/>
</dbReference>
<evidence type="ECO:0000256" key="7">
    <source>
        <dbReference type="ARBA" id="ARBA00022833"/>
    </source>
</evidence>
<comment type="cofactor">
    <cofactor evidence="8">
        <name>Zn(2+)</name>
        <dbReference type="ChEBI" id="CHEBI:29105"/>
    </cofactor>
    <text evidence="8">Binds 2 Zn(2+) ions.</text>
</comment>
<keyword evidence="4 8" id="KW-0479">Metal-binding</keyword>
<name>A0A8J7FCL2_9GAMM</name>
<keyword evidence="6 8" id="KW-0378">Hydrolase</keyword>
<dbReference type="EC" id="3.1.26.11" evidence="8"/>
<evidence type="ECO:0000256" key="1">
    <source>
        <dbReference type="ARBA" id="ARBA00011738"/>
    </source>
</evidence>
<dbReference type="GO" id="GO:0042781">
    <property type="term" value="F:3'-tRNA processing endoribonuclease activity"/>
    <property type="evidence" value="ECO:0007669"/>
    <property type="project" value="UniProtKB-UniRule"/>
</dbReference>
<dbReference type="InterPro" id="IPR013471">
    <property type="entry name" value="RNase_Z/BN"/>
</dbReference>
<keyword evidence="2 8" id="KW-0819">tRNA processing</keyword>
<accession>A0A8J7FCL2</accession>
<evidence type="ECO:0000256" key="4">
    <source>
        <dbReference type="ARBA" id="ARBA00022723"/>
    </source>
</evidence>
<comment type="function">
    <text evidence="8">Zinc phosphodiesterase, which displays some tRNA 3'-processing endonuclease activity. Probably involved in tRNA maturation, by removing a 3'-trailer from precursor tRNA.</text>
</comment>
<organism evidence="9 10">
    <name type="scientific">Pontibacterium sinense</name>
    <dbReference type="NCBI Taxonomy" id="2781979"/>
    <lineage>
        <taxon>Bacteria</taxon>
        <taxon>Pseudomonadati</taxon>
        <taxon>Pseudomonadota</taxon>
        <taxon>Gammaproteobacteria</taxon>
        <taxon>Oceanospirillales</taxon>
        <taxon>Oceanospirillaceae</taxon>
        <taxon>Pontibacterium</taxon>
    </lineage>
</organism>
<feature type="binding site" evidence="8">
    <location>
        <position position="67"/>
    </location>
    <ligand>
        <name>Zn(2+)</name>
        <dbReference type="ChEBI" id="CHEBI:29105"/>
        <label>2</label>
        <note>catalytic</note>
    </ligand>
</feature>
<keyword evidence="5 8" id="KW-0255">Endonuclease</keyword>
<dbReference type="AlphaFoldDB" id="A0A8J7FCL2"/>
<comment type="caution">
    <text evidence="9">The sequence shown here is derived from an EMBL/GenBank/DDBJ whole genome shotgun (WGS) entry which is preliminary data.</text>
</comment>
<dbReference type="HAMAP" id="MF_01818">
    <property type="entry name" value="RNase_Z_BN"/>
    <property type="match status" value="1"/>
</dbReference>
<protein>
    <recommendedName>
        <fullName evidence="8">Ribonuclease Z</fullName>
        <shortName evidence="8">RNase Z</shortName>
        <ecNumber evidence="8">3.1.26.11</ecNumber>
    </recommendedName>
    <alternativeName>
        <fullName evidence="8">tRNA 3 endonuclease</fullName>
    </alternativeName>
    <alternativeName>
        <fullName evidence="8">tRNase Z</fullName>
    </alternativeName>
</protein>
<feature type="binding site" evidence="8">
    <location>
        <position position="140"/>
    </location>
    <ligand>
        <name>Zn(2+)</name>
        <dbReference type="ChEBI" id="CHEBI:29105"/>
        <label>1</label>
        <note>catalytic</note>
    </ligand>
</feature>
<comment type="similarity">
    <text evidence="8">Belongs to the RNase Z family.</text>
</comment>
<feature type="binding site" evidence="8">
    <location>
        <position position="270"/>
    </location>
    <ligand>
        <name>Zn(2+)</name>
        <dbReference type="ChEBI" id="CHEBI:29105"/>
        <label>2</label>
        <note>catalytic</note>
    </ligand>
</feature>
<evidence type="ECO:0000256" key="8">
    <source>
        <dbReference type="HAMAP-Rule" id="MF_01818"/>
    </source>
</evidence>
<evidence type="ECO:0000256" key="6">
    <source>
        <dbReference type="ARBA" id="ARBA00022801"/>
    </source>
</evidence>
<feature type="binding site" evidence="8">
    <location>
        <position position="66"/>
    </location>
    <ligand>
        <name>Zn(2+)</name>
        <dbReference type="ChEBI" id="CHEBI:29105"/>
        <label>2</label>
        <note>catalytic</note>
    </ligand>
</feature>
<evidence type="ECO:0000313" key="10">
    <source>
        <dbReference type="Proteomes" id="UP000640333"/>
    </source>
</evidence>
<dbReference type="RefSeq" id="WP_193954200.1">
    <property type="nucleotide sequence ID" value="NZ_JADEYS010000016.1"/>
</dbReference>
<dbReference type="Gene3D" id="3.60.15.10">
    <property type="entry name" value="Ribonuclease Z/Hydroxyacylglutathione hydrolase-like"/>
    <property type="match status" value="1"/>
</dbReference>
<dbReference type="PANTHER" id="PTHR46018:SF2">
    <property type="entry name" value="ZINC PHOSPHODIESTERASE ELAC PROTEIN 1"/>
    <property type="match status" value="1"/>
</dbReference>
<feature type="binding site" evidence="8">
    <location>
        <position position="211"/>
    </location>
    <ligand>
        <name>Zn(2+)</name>
        <dbReference type="ChEBI" id="CHEBI:29105"/>
        <label>2</label>
        <note>catalytic</note>
    </ligand>
</feature>
<sequence>MQITFLGTSSGTPTRSRNVSAVALNPEGKRDWYLIDCGEGTQHRLLRAPLSLMKLRAILITHMHGDHCYGLPGLLASAQLSGRTEPLTLIGPAALQPFLQAMMQFAELSLEYELHFVTVESRQQVWDEQGMKISCCPLSHRVPSYGYRFEETDVERTLQVEKLKEEGIPSGPQWRELQQGKTVTLSDGRVLDGQQYSQPARKGRVAVIGGDNDKPELLAGLCCHADLLVHEATYTQAIAEKVGSAPQHSTAADVAAFAESASLPHLILTHFSPRYLDKPATPSANGQRKYLTMDDLRQEAIKEYAGHLCLAEDLERYTVTREGQLMRETLLKRGRSKSRVELDD</sequence>
<keyword evidence="3 8" id="KW-0540">Nuclease</keyword>
<dbReference type="GO" id="GO:0008270">
    <property type="term" value="F:zinc ion binding"/>
    <property type="evidence" value="ECO:0007669"/>
    <property type="project" value="UniProtKB-UniRule"/>
</dbReference>
<proteinExistence type="inferred from homology"/>
<comment type="catalytic activity">
    <reaction evidence="8">
        <text>Endonucleolytic cleavage of RNA, removing extra 3' nucleotides from tRNA precursor, generating 3' termini of tRNAs. A 3'-hydroxy group is left at the tRNA terminus and a 5'-phosphoryl group is left at the trailer molecule.</text>
        <dbReference type="EC" id="3.1.26.11"/>
    </reaction>
</comment>
<comment type="subunit">
    <text evidence="1 8">Homodimer.</text>
</comment>
<dbReference type="NCBIfam" id="NF000801">
    <property type="entry name" value="PRK00055.1-3"/>
    <property type="match status" value="1"/>
</dbReference>
<evidence type="ECO:0000256" key="5">
    <source>
        <dbReference type="ARBA" id="ARBA00022759"/>
    </source>
</evidence>
<dbReference type="InterPro" id="IPR036866">
    <property type="entry name" value="RibonucZ/Hydroxyglut_hydro"/>
</dbReference>